<protein>
    <recommendedName>
        <fullName evidence="3">Endonuclease/exonuclease/phosphatase domain-containing protein</fullName>
    </recommendedName>
</protein>
<accession>A0A6V7PYK2</accession>
<name>A0A6V7PYK2_ANACO</name>
<evidence type="ECO:0008006" key="3">
    <source>
        <dbReference type="Google" id="ProtNLM"/>
    </source>
</evidence>
<reference evidence="2" key="1">
    <citation type="submission" date="2020-07" db="EMBL/GenBank/DDBJ databases">
        <authorList>
            <person name="Lin J."/>
        </authorList>
    </citation>
    <scope>NUCLEOTIDE SEQUENCE</scope>
</reference>
<dbReference type="EMBL" id="LR862153">
    <property type="protein sequence ID" value="CAD1835984.1"/>
    <property type="molecule type" value="Genomic_DNA"/>
</dbReference>
<proteinExistence type="predicted"/>
<feature type="region of interest" description="Disordered" evidence="1">
    <location>
        <begin position="1"/>
        <end position="60"/>
    </location>
</feature>
<organism evidence="2">
    <name type="scientific">Ananas comosus var. bracteatus</name>
    <name type="common">red pineapple</name>
    <dbReference type="NCBI Taxonomy" id="296719"/>
    <lineage>
        <taxon>Eukaryota</taxon>
        <taxon>Viridiplantae</taxon>
        <taxon>Streptophyta</taxon>
        <taxon>Embryophyta</taxon>
        <taxon>Tracheophyta</taxon>
        <taxon>Spermatophyta</taxon>
        <taxon>Magnoliopsida</taxon>
        <taxon>Liliopsida</taxon>
        <taxon>Poales</taxon>
        <taxon>Bromeliaceae</taxon>
        <taxon>Bromelioideae</taxon>
        <taxon>Ananas</taxon>
    </lineage>
</organism>
<feature type="compositionally biased region" description="Basic and acidic residues" evidence="1">
    <location>
        <begin position="49"/>
        <end position="58"/>
    </location>
</feature>
<dbReference type="Gene3D" id="3.60.10.10">
    <property type="entry name" value="Endonuclease/exonuclease/phosphatase"/>
    <property type="match status" value="1"/>
</dbReference>
<dbReference type="SUPFAM" id="SSF56219">
    <property type="entry name" value="DNase I-like"/>
    <property type="match status" value="1"/>
</dbReference>
<sequence length="495" mass="55861">MVKSVSKTASSSSSTPAAASLTVLPYSTPNPRANEASHLDTSKSSVANDKMESPKRDPALPLTRGEILQIKVSCRIIDKGAESSTAQTSVVLLPSPVQHSTEIDPRQPAPFSLTSALSGGPAQEKRWMGKSSRLQMFTAPSAIPLNQFPSRSLDVFVISLEACGPLGNFNVLFSLRDKNGSSSNISDILLFRETVNDIGLIDLPLLNKSYTWSNGRRTPTLERLDRAFISHDWVRSFLRSTLKALPRPRLDHTPLILTAYTFMPLPHRFRFETFWLRYSTMSVVISNAWSYTPSTTEPVGCFTQKLDQIEWLDIAEERRMLTSMECNLRPLPKGKYEELCLQEELKWKQKSRVQWLRAGDANTKFFHLRATYRRNRNHISHLSDGTELHTSPESIANHFSFYRNQLGVELPPHTDINFASLYGDESFDLSSLLSLFNIEKVKSVIFSSTPEKAPGSDGFPMLVYQRFWTILKEDIMEVFNSFYNGFPYLSGINNS</sequence>
<dbReference type="PANTHER" id="PTHR33710:SF48">
    <property type="entry name" value="OS02G0307075 PROTEIN"/>
    <property type="match status" value="1"/>
</dbReference>
<feature type="compositionally biased region" description="Low complexity" evidence="1">
    <location>
        <begin position="1"/>
        <end position="20"/>
    </location>
</feature>
<dbReference type="AlphaFoldDB" id="A0A6V7PYK2"/>
<evidence type="ECO:0000256" key="1">
    <source>
        <dbReference type="SAM" id="MobiDB-lite"/>
    </source>
</evidence>
<dbReference type="InterPro" id="IPR036691">
    <property type="entry name" value="Endo/exonu/phosph_ase_sf"/>
</dbReference>
<evidence type="ECO:0000313" key="2">
    <source>
        <dbReference type="EMBL" id="CAD1835984.1"/>
    </source>
</evidence>
<dbReference type="PANTHER" id="PTHR33710">
    <property type="entry name" value="BNAC02G09200D PROTEIN"/>
    <property type="match status" value="1"/>
</dbReference>
<gene>
    <name evidence="2" type="ORF">CB5_LOCUS19195</name>
</gene>